<proteinExistence type="inferred from homology"/>
<name>A0A645C5A2_9ZZZZ</name>
<comment type="caution">
    <text evidence="15">The sequence shown here is derived from an EMBL/GenBank/DDBJ whole genome shotgun (WGS) entry which is preliminary data.</text>
</comment>
<keyword evidence="11" id="KW-0234">DNA repair</keyword>
<keyword evidence="8" id="KW-0227">DNA damage</keyword>
<evidence type="ECO:0000256" key="5">
    <source>
        <dbReference type="ARBA" id="ARBA00022695"/>
    </source>
</evidence>
<accession>A0A645C5A2</accession>
<dbReference type="FunFam" id="3.30.1490.100:FF:000004">
    <property type="entry name" value="DNA polymerase IV"/>
    <property type="match status" value="1"/>
</dbReference>
<comment type="similarity">
    <text evidence="1">Belongs to the DNA polymerase type-Y family.</text>
</comment>
<keyword evidence="7" id="KW-0479">Metal-binding</keyword>
<dbReference type="PANTHER" id="PTHR11076">
    <property type="entry name" value="DNA REPAIR POLYMERASE UMUC / TRANSFERASE FAMILY MEMBER"/>
    <property type="match status" value="1"/>
</dbReference>
<evidence type="ECO:0000256" key="4">
    <source>
        <dbReference type="ARBA" id="ARBA00022679"/>
    </source>
</evidence>
<feature type="domain" description="DNA polymerase Y-family little finger" evidence="13">
    <location>
        <begin position="99"/>
        <end position="204"/>
    </location>
</feature>
<evidence type="ECO:0000256" key="8">
    <source>
        <dbReference type="ARBA" id="ARBA00022763"/>
    </source>
</evidence>
<keyword evidence="9" id="KW-0460">Magnesium</keyword>
<dbReference type="GO" id="GO:0042276">
    <property type="term" value="P:error-prone translesion synthesis"/>
    <property type="evidence" value="ECO:0007669"/>
    <property type="project" value="TreeGrafter"/>
</dbReference>
<keyword evidence="3" id="KW-0515">Mutator protein</keyword>
<evidence type="ECO:0000256" key="12">
    <source>
        <dbReference type="ARBA" id="ARBA00049244"/>
    </source>
</evidence>
<dbReference type="PANTHER" id="PTHR11076:SF33">
    <property type="entry name" value="DNA POLYMERASE KAPPA"/>
    <property type="match status" value="1"/>
</dbReference>
<dbReference type="GO" id="GO:0006260">
    <property type="term" value="P:DNA replication"/>
    <property type="evidence" value="ECO:0007669"/>
    <property type="project" value="UniProtKB-KW"/>
</dbReference>
<keyword evidence="10" id="KW-0239">DNA-directed DNA polymerase</keyword>
<dbReference type="SUPFAM" id="SSF100879">
    <property type="entry name" value="Lesion bypass DNA polymerase (Y-family), little finger domain"/>
    <property type="match status" value="1"/>
</dbReference>
<organism evidence="15">
    <name type="scientific">bioreactor metagenome</name>
    <dbReference type="NCBI Taxonomy" id="1076179"/>
    <lineage>
        <taxon>unclassified sequences</taxon>
        <taxon>metagenomes</taxon>
        <taxon>ecological metagenomes</taxon>
    </lineage>
</organism>
<evidence type="ECO:0000256" key="11">
    <source>
        <dbReference type="ARBA" id="ARBA00023204"/>
    </source>
</evidence>
<evidence type="ECO:0000313" key="15">
    <source>
        <dbReference type="EMBL" id="MPM69134.1"/>
    </source>
</evidence>
<dbReference type="InterPro" id="IPR036775">
    <property type="entry name" value="DNA_pol_Y-fam_lit_finger_sf"/>
</dbReference>
<evidence type="ECO:0000256" key="3">
    <source>
        <dbReference type="ARBA" id="ARBA00022457"/>
    </source>
</evidence>
<dbReference type="InterPro" id="IPR043502">
    <property type="entry name" value="DNA/RNA_pol_sf"/>
</dbReference>
<sequence>MATDTGKVRSKHEGYPRAILIVPPGTEAEFLAPLPAKAMWGVGPKMEIALANLGIKTLGELASYPADLLEKHFGKYGKELTERARGLDERPVVTEYETKSVSQEITFDRDTNDLEELRQTLRYLSEKVGLRLRQGEVCGKVVRLKLRWSDFSTHTRQVSLPQPTDQDGVILEISTKLLEALWEGDRPVRLIGVGVAGLAPRTHQMSLFDTPNEKERRLLTALDELHEKFGKRSVVSGDRVEKNRPKK</sequence>
<dbReference type="InterPro" id="IPR053848">
    <property type="entry name" value="IMS_HHH_1"/>
</dbReference>
<feature type="domain" description="DNA polymerase IV/DNA polymerase iota-like thumb" evidence="14">
    <location>
        <begin position="41"/>
        <end position="88"/>
    </location>
</feature>
<dbReference type="EMBL" id="VSSQ01022668">
    <property type="protein sequence ID" value="MPM69134.1"/>
    <property type="molecule type" value="Genomic_DNA"/>
</dbReference>
<dbReference type="GO" id="GO:0003887">
    <property type="term" value="F:DNA-directed DNA polymerase activity"/>
    <property type="evidence" value="ECO:0007669"/>
    <property type="project" value="UniProtKB-KW"/>
</dbReference>
<dbReference type="Gene3D" id="1.10.150.20">
    <property type="entry name" value="5' to 3' exonuclease, C-terminal subdomain"/>
    <property type="match status" value="1"/>
</dbReference>
<dbReference type="GO" id="GO:0006281">
    <property type="term" value="P:DNA repair"/>
    <property type="evidence" value="ECO:0007669"/>
    <property type="project" value="UniProtKB-KW"/>
</dbReference>
<dbReference type="Pfam" id="PF11799">
    <property type="entry name" value="IMS_C"/>
    <property type="match status" value="1"/>
</dbReference>
<comment type="catalytic activity">
    <reaction evidence="12">
        <text>DNA(n) + a 2'-deoxyribonucleoside 5'-triphosphate = DNA(n+1) + diphosphate</text>
        <dbReference type="Rhea" id="RHEA:22508"/>
        <dbReference type="Rhea" id="RHEA-COMP:17339"/>
        <dbReference type="Rhea" id="RHEA-COMP:17340"/>
        <dbReference type="ChEBI" id="CHEBI:33019"/>
        <dbReference type="ChEBI" id="CHEBI:61560"/>
        <dbReference type="ChEBI" id="CHEBI:173112"/>
        <dbReference type="EC" id="2.7.7.7"/>
    </reaction>
</comment>
<dbReference type="EC" id="2.7.7.7" evidence="2"/>
<evidence type="ECO:0000256" key="2">
    <source>
        <dbReference type="ARBA" id="ARBA00012417"/>
    </source>
</evidence>
<dbReference type="GO" id="GO:0005829">
    <property type="term" value="C:cytosol"/>
    <property type="evidence" value="ECO:0007669"/>
    <property type="project" value="TreeGrafter"/>
</dbReference>
<dbReference type="GO" id="GO:0003684">
    <property type="term" value="F:damaged DNA binding"/>
    <property type="evidence" value="ECO:0007669"/>
    <property type="project" value="InterPro"/>
</dbReference>
<keyword evidence="5 15" id="KW-0548">Nucleotidyltransferase</keyword>
<dbReference type="GO" id="GO:0046872">
    <property type="term" value="F:metal ion binding"/>
    <property type="evidence" value="ECO:0007669"/>
    <property type="project" value="UniProtKB-KW"/>
</dbReference>
<keyword evidence="6" id="KW-0235">DNA replication</keyword>
<dbReference type="AlphaFoldDB" id="A0A645C5A2"/>
<evidence type="ECO:0000256" key="1">
    <source>
        <dbReference type="ARBA" id="ARBA00010945"/>
    </source>
</evidence>
<dbReference type="Gene3D" id="3.30.1490.100">
    <property type="entry name" value="DNA polymerase, Y-family, little finger domain"/>
    <property type="match status" value="1"/>
</dbReference>
<dbReference type="InterPro" id="IPR017961">
    <property type="entry name" value="DNA_pol_Y-fam_little_finger"/>
</dbReference>
<evidence type="ECO:0000256" key="9">
    <source>
        <dbReference type="ARBA" id="ARBA00022842"/>
    </source>
</evidence>
<dbReference type="InterPro" id="IPR050116">
    <property type="entry name" value="DNA_polymerase-Y"/>
</dbReference>
<gene>
    <name evidence="15" type="primary">dinB_38</name>
    <name evidence="15" type="ORF">SDC9_116078</name>
</gene>
<dbReference type="GO" id="GO:0009432">
    <property type="term" value="P:SOS response"/>
    <property type="evidence" value="ECO:0007669"/>
    <property type="project" value="TreeGrafter"/>
</dbReference>
<dbReference type="SUPFAM" id="SSF56672">
    <property type="entry name" value="DNA/RNA polymerases"/>
    <property type="match status" value="1"/>
</dbReference>
<evidence type="ECO:0000259" key="13">
    <source>
        <dbReference type="Pfam" id="PF11799"/>
    </source>
</evidence>
<evidence type="ECO:0000256" key="7">
    <source>
        <dbReference type="ARBA" id="ARBA00022723"/>
    </source>
</evidence>
<reference evidence="15" key="1">
    <citation type="submission" date="2019-08" db="EMBL/GenBank/DDBJ databases">
        <authorList>
            <person name="Kucharzyk K."/>
            <person name="Murdoch R.W."/>
            <person name="Higgins S."/>
            <person name="Loffler F."/>
        </authorList>
    </citation>
    <scope>NUCLEOTIDE SEQUENCE</scope>
</reference>
<protein>
    <recommendedName>
        <fullName evidence="2">DNA-directed DNA polymerase</fullName>
        <ecNumber evidence="2">2.7.7.7</ecNumber>
    </recommendedName>
</protein>
<evidence type="ECO:0000259" key="14">
    <source>
        <dbReference type="Pfam" id="PF21999"/>
    </source>
</evidence>
<dbReference type="Pfam" id="PF21999">
    <property type="entry name" value="IMS_HHH_1"/>
    <property type="match status" value="1"/>
</dbReference>
<keyword evidence="4 15" id="KW-0808">Transferase</keyword>
<evidence type="ECO:0000256" key="6">
    <source>
        <dbReference type="ARBA" id="ARBA00022705"/>
    </source>
</evidence>
<evidence type="ECO:0000256" key="10">
    <source>
        <dbReference type="ARBA" id="ARBA00022932"/>
    </source>
</evidence>